<dbReference type="RefSeq" id="WP_147627357.1">
    <property type="nucleotide sequence ID" value="NZ_CP042807.1"/>
</dbReference>
<evidence type="ECO:0000313" key="2">
    <source>
        <dbReference type="EMBL" id="QEE24841.1"/>
    </source>
</evidence>
<dbReference type="InterPro" id="IPR011044">
    <property type="entry name" value="Quino_amine_DH_bsu"/>
</dbReference>
<dbReference type="InterPro" id="IPR051200">
    <property type="entry name" value="Host-pathogen_enzymatic-act"/>
</dbReference>
<organism evidence="2 3">
    <name type="scientific">Rhodanobacter glycinis</name>
    <dbReference type="NCBI Taxonomy" id="582702"/>
    <lineage>
        <taxon>Bacteria</taxon>
        <taxon>Pseudomonadati</taxon>
        <taxon>Pseudomonadota</taxon>
        <taxon>Gammaproteobacteria</taxon>
        <taxon>Lysobacterales</taxon>
        <taxon>Rhodanobacteraceae</taxon>
        <taxon>Rhodanobacter</taxon>
    </lineage>
</organism>
<name>A0A5B9E2E2_9GAMM</name>
<reference evidence="2 3" key="1">
    <citation type="submission" date="2019-08" db="EMBL/GenBank/DDBJ databases">
        <title>Complete genome sequence of Rhodanobacter glycinis strain T01E-68 isolated from tomato root.</title>
        <authorList>
            <person name="Weon H.-Y."/>
            <person name="Lee S.A."/>
        </authorList>
    </citation>
    <scope>NUCLEOTIDE SEQUENCE [LARGE SCALE GENOMIC DNA]</scope>
    <source>
        <strain evidence="2 3">T01E-68</strain>
    </source>
</reference>
<evidence type="ECO:0000313" key="3">
    <source>
        <dbReference type="Proteomes" id="UP000321807"/>
    </source>
</evidence>
<feature type="chain" id="PRO_5023114120" evidence="1">
    <location>
        <begin position="23"/>
        <end position="359"/>
    </location>
</feature>
<dbReference type="SUPFAM" id="SSF50969">
    <property type="entry name" value="YVTN repeat-like/Quinoprotein amine dehydrogenase"/>
    <property type="match status" value="1"/>
</dbReference>
<sequence>MKKTFLALLTVATLVPATAAMATQGTHGTGLRRTATIAVPGQPLKSFDISAFSAPAGIYGFSDRSNHSVDLFNAKTNAFIAHVDGFAHGGPNGLVAVGKDQFWAGDGGSKLRIVDISTRKIIGTVDTGGKQRVDEIAYDPRQQVVIAANNDDAPPFISFVSTAPGHRILGKLSFPQATSGLEQPVWNPQDGLVYLAVPELNKQQADGGVAVINPSTHKLEQMIHVSKCVPAGLALGPHDQLLVGCSDDAVAAGFAPKSLIISLRTRKVVADIPQVGGSDEVWYDPGARKYYLGAVANTGGPVLGVIDAVNGVWLGNLPSGPKAHSVAADPRSGKVFVPVAANGKVEGCDNGCVEVFGKK</sequence>
<gene>
    <name evidence="2" type="ORF">CS053_10265</name>
</gene>
<dbReference type="InterPro" id="IPR015943">
    <property type="entry name" value="WD40/YVTN_repeat-like_dom_sf"/>
</dbReference>
<accession>A0A5B9E2E2</accession>
<dbReference type="PANTHER" id="PTHR47197:SF3">
    <property type="entry name" value="DIHYDRO-HEME D1 DEHYDROGENASE"/>
    <property type="match status" value="1"/>
</dbReference>
<evidence type="ECO:0000256" key="1">
    <source>
        <dbReference type="SAM" id="SignalP"/>
    </source>
</evidence>
<feature type="signal peptide" evidence="1">
    <location>
        <begin position="1"/>
        <end position="22"/>
    </location>
</feature>
<dbReference type="KEGG" id="rgl:CS053_10265"/>
<dbReference type="PANTHER" id="PTHR47197">
    <property type="entry name" value="PROTEIN NIRF"/>
    <property type="match status" value="1"/>
</dbReference>
<dbReference type="AlphaFoldDB" id="A0A5B9E2E2"/>
<dbReference type="EMBL" id="CP042807">
    <property type="protein sequence ID" value="QEE24841.1"/>
    <property type="molecule type" value="Genomic_DNA"/>
</dbReference>
<dbReference type="Gene3D" id="2.130.10.10">
    <property type="entry name" value="YVTN repeat-like/Quinoprotein amine dehydrogenase"/>
    <property type="match status" value="2"/>
</dbReference>
<proteinExistence type="predicted"/>
<keyword evidence="1" id="KW-0732">Signal</keyword>
<protein>
    <submittedName>
        <fullName evidence="2">Cytochrome C nitrite reductase</fullName>
    </submittedName>
</protein>
<dbReference type="Proteomes" id="UP000321807">
    <property type="component" value="Chromosome"/>
</dbReference>